<keyword evidence="9" id="KW-1185">Reference proteome</keyword>
<dbReference type="InterPro" id="IPR007412">
    <property type="entry name" value="FlgM"/>
</dbReference>
<evidence type="ECO:0000256" key="5">
    <source>
        <dbReference type="ARBA" id="ARBA00023015"/>
    </source>
</evidence>
<evidence type="ECO:0000256" key="6">
    <source>
        <dbReference type="ARBA" id="ARBA00023163"/>
    </source>
</evidence>
<dbReference type="OrthoDB" id="2112849at2"/>
<accession>A0A1G8XKB5</accession>
<dbReference type="GO" id="GO:0045892">
    <property type="term" value="P:negative regulation of DNA-templated transcription"/>
    <property type="evidence" value="ECO:0007669"/>
    <property type="project" value="InterPro"/>
</dbReference>
<evidence type="ECO:0000313" key="9">
    <source>
        <dbReference type="Proteomes" id="UP000198718"/>
    </source>
</evidence>
<feature type="domain" description="Anti-sigma-28 factor FlgM C-terminal" evidence="7">
    <location>
        <begin position="34"/>
        <end position="88"/>
    </location>
</feature>
<evidence type="ECO:0000256" key="3">
    <source>
        <dbReference type="ARBA" id="ARBA00022491"/>
    </source>
</evidence>
<evidence type="ECO:0000256" key="4">
    <source>
        <dbReference type="ARBA" id="ARBA00022795"/>
    </source>
</evidence>
<keyword evidence="4" id="KW-1005">Bacterial flagellum biogenesis</keyword>
<name>A0A1G8XKB5_9FIRM</name>
<evidence type="ECO:0000256" key="1">
    <source>
        <dbReference type="ARBA" id="ARBA00005322"/>
    </source>
</evidence>
<keyword evidence="5" id="KW-0805">Transcription regulation</keyword>
<dbReference type="Pfam" id="PF04316">
    <property type="entry name" value="FlgM"/>
    <property type="match status" value="1"/>
</dbReference>
<organism evidence="8 9">
    <name type="scientific">Natronincola ferrireducens</name>
    <dbReference type="NCBI Taxonomy" id="393762"/>
    <lineage>
        <taxon>Bacteria</taxon>
        <taxon>Bacillati</taxon>
        <taxon>Bacillota</taxon>
        <taxon>Clostridia</taxon>
        <taxon>Peptostreptococcales</taxon>
        <taxon>Natronincolaceae</taxon>
        <taxon>Natronincola</taxon>
    </lineage>
</organism>
<dbReference type="InterPro" id="IPR031316">
    <property type="entry name" value="FlgM_C"/>
</dbReference>
<dbReference type="EMBL" id="FNFP01000001">
    <property type="protein sequence ID" value="SDJ91029.1"/>
    <property type="molecule type" value="Genomic_DNA"/>
</dbReference>
<gene>
    <name evidence="8" type="ORF">SAMN05660472_00250</name>
</gene>
<evidence type="ECO:0000313" key="8">
    <source>
        <dbReference type="EMBL" id="SDJ91029.1"/>
    </source>
</evidence>
<keyword evidence="6" id="KW-0804">Transcription</keyword>
<dbReference type="InterPro" id="IPR035890">
    <property type="entry name" value="Anti-sigma-28_factor_FlgM_sf"/>
</dbReference>
<dbReference type="NCBIfam" id="TIGR03824">
    <property type="entry name" value="FlgM_jcvi"/>
    <property type="match status" value="1"/>
</dbReference>
<evidence type="ECO:0000256" key="2">
    <source>
        <dbReference type="ARBA" id="ARBA00017823"/>
    </source>
</evidence>
<dbReference type="RefSeq" id="WP_090549166.1">
    <property type="nucleotide sequence ID" value="NZ_FNFP01000001.1"/>
</dbReference>
<dbReference type="Proteomes" id="UP000198718">
    <property type="component" value="Unassembled WGS sequence"/>
</dbReference>
<proteinExistence type="inferred from homology"/>
<dbReference type="GO" id="GO:0044781">
    <property type="term" value="P:bacterial-type flagellum organization"/>
    <property type="evidence" value="ECO:0007669"/>
    <property type="project" value="UniProtKB-KW"/>
</dbReference>
<keyword evidence="3" id="KW-0678">Repressor</keyword>
<dbReference type="AlphaFoldDB" id="A0A1G8XKB5"/>
<dbReference type="STRING" id="393762.SAMN05660472_00250"/>
<comment type="similarity">
    <text evidence="1">Belongs to the FlgM family.</text>
</comment>
<dbReference type="SUPFAM" id="SSF101498">
    <property type="entry name" value="Anti-sigma factor FlgM"/>
    <property type="match status" value="1"/>
</dbReference>
<reference evidence="8 9" key="1">
    <citation type="submission" date="2016-10" db="EMBL/GenBank/DDBJ databases">
        <authorList>
            <person name="de Groot N.N."/>
        </authorList>
    </citation>
    <scope>NUCLEOTIDE SEQUENCE [LARGE SCALE GENOMIC DNA]</scope>
    <source>
        <strain evidence="8 9">DSM 18346</strain>
    </source>
</reference>
<evidence type="ECO:0000259" key="7">
    <source>
        <dbReference type="Pfam" id="PF04316"/>
    </source>
</evidence>
<sequence length="96" mass="11191">MKIYNNPNINKIMEVYNKTSKSVEKTNQVQQTKDKLEISQSAKEFQIAMQAFKNLPEVREEKLKEIKEKIETNSYNISGKEIANKILEGIMIDKKL</sequence>
<protein>
    <recommendedName>
        <fullName evidence="2">Negative regulator of flagellin synthesis</fullName>
    </recommendedName>
</protein>